<evidence type="ECO:0000256" key="3">
    <source>
        <dbReference type="PROSITE-ProRule" id="PRU00339"/>
    </source>
</evidence>
<name>A0A518CLN7_9PLAN</name>
<dbReference type="OrthoDB" id="220792at2"/>
<dbReference type="InterPro" id="IPR024983">
    <property type="entry name" value="CHAT_dom"/>
</dbReference>
<proteinExistence type="predicted"/>
<dbReference type="Proteomes" id="UP000317178">
    <property type="component" value="Chromosome"/>
</dbReference>
<keyword evidence="4" id="KW-0175">Coiled coil</keyword>
<protein>
    <submittedName>
        <fullName evidence="6">CHAT domain protein</fullName>
    </submittedName>
</protein>
<dbReference type="AlphaFoldDB" id="A0A518CLN7"/>
<reference evidence="6 7" key="1">
    <citation type="submission" date="2019-02" db="EMBL/GenBank/DDBJ databases">
        <title>Deep-cultivation of Planctomycetes and their phenomic and genomic characterization uncovers novel biology.</title>
        <authorList>
            <person name="Wiegand S."/>
            <person name="Jogler M."/>
            <person name="Boedeker C."/>
            <person name="Pinto D."/>
            <person name="Vollmers J."/>
            <person name="Rivas-Marin E."/>
            <person name="Kohn T."/>
            <person name="Peeters S.H."/>
            <person name="Heuer A."/>
            <person name="Rast P."/>
            <person name="Oberbeckmann S."/>
            <person name="Bunk B."/>
            <person name="Jeske O."/>
            <person name="Meyerdierks A."/>
            <person name="Storesund J.E."/>
            <person name="Kallscheuer N."/>
            <person name="Luecker S."/>
            <person name="Lage O.M."/>
            <person name="Pohl T."/>
            <person name="Merkel B.J."/>
            <person name="Hornburger P."/>
            <person name="Mueller R.-W."/>
            <person name="Bruemmer F."/>
            <person name="Labrenz M."/>
            <person name="Spormann A.M."/>
            <person name="Op den Camp H."/>
            <person name="Overmann J."/>
            <person name="Amann R."/>
            <person name="Jetten M.S.M."/>
            <person name="Mascher T."/>
            <person name="Medema M.H."/>
            <person name="Devos D.P."/>
            <person name="Kaster A.-K."/>
            <person name="Ovreas L."/>
            <person name="Rohde M."/>
            <person name="Galperin M.Y."/>
            <person name="Jogler C."/>
        </authorList>
    </citation>
    <scope>NUCLEOTIDE SEQUENCE [LARGE SCALE GENOMIC DNA]</scope>
    <source>
        <strain evidence="6 7">Pla110</strain>
    </source>
</reference>
<sequence>MSLSSPSKNQRSSIYSWCLWLGFSSCCLWCSDCTWAQAVFEPQIILAPSRATDDYAEPRLSYERELPTDFEGLQSQVASLNLSLSQEFPKTDAGSDEVTDWLHIRSLQSDLGRLYLQLGDYESSQQMFEAALTTAQEHSFSKSEEPDQETIACYTALGSMYVERGNYQLALSNLNQALTLSKDLEDSPDDLAGAYNGLGNLFYQMGNYSEAQKYYLQTVAIYRQPESNPESLAPSLHNLALVHERLQESNEAEKLLEESLLLTKNNHSDNSPEYAHVLESMALLLSRKGELQEPETLHQQALAIFERVYRKQHSDYARTLNNSGLHNVRMQKYDLAEEQLEEALVLRTELFGLHHLDTADTQYDLARLYDAQGDYAQSIPYLLEAIDTAQTTAEMASRVQTEQQQLKTNSQFLTYLNHLLSISNRSELDTNSLYQWVLRYKGSVFSRERWMKLSRSHPELRDVFHKLQTATLQLTNLAMTTASRGEESREKQFQILKEEKEALEQQLINHEKSNAATLGQFSYDHWKSNFPENCILVDYFEFLQVAPTGPSLTEPGQQHIAVFVSLKGNKPVLIDLGESVPINKAVNEWRRYLQTTGNHQQERSAAKVVRELVWEPIAKHLSPDMTVLVSPDGSLNRIPFSALPGSAADTYLLEDHLLSILPVAQLLPQILGPPSLDIPDNEPLAMLVVGGVDFENLVTPEQEPETPKPKARRRRRAGGIYHWSDLPATRGEALTIANSFKGVYDDGNLTLLTDGNASEGNVRDKAPGAEYLHFATHAFFAPEELRSAMEMTKGRGGDSSVSEMAYHPGLLSGLVFAGANQPVDQGDDGVLTALDVAELDLRRVELAVLSACETGLGELAGGEGVLGLQRAFQVAGTKTVVSSLWKVDDNQTRRLMERFYDNFWRKEMDMLPAMREAQLWMLREGPRRDFRVRNKQIKEESHPKNSPPYFWAAFVLSGDWR</sequence>
<dbReference type="Gene3D" id="1.25.40.10">
    <property type="entry name" value="Tetratricopeptide repeat domain"/>
    <property type="match status" value="2"/>
</dbReference>
<keyword evidence="7" id="KW-1185">Reference proteome</keyword>
<feature type="repeat" description="TPR" evidence="3">
    <location>
        <begin position="192"/>
        <end position="225"/>
    </location>
</feature>
<dbReference type="SUPFAM" id="SSF48452">
    <property type="entry name" value="TPR-like"/>
    <property type="match status" value="2"/>
</dbReference>
<dbReference type="KEGG" id="plon:Pla110_18640"/>
<accession>A0A518CLN7</accession>
<feature type="coiled-coil region" evidence="4">
    <location>
        <begin position="486"/>
        <end position="513"/>
    </location>
</feature>
<evidence type="ECO:0000313" key="6">
    <source>
        <dbReference type="EMBL" id="QDU80141.1"/>
    </source>
</evidence>
<dbReference type="Pfam" id="PF13181">
    <property type="entry name" value="TPR_8"/>
    <property type="match status" value="1"/>
</dbReference>
<dbReference type="InterPro" id="IPR011990">
    <property type="entry name" value="TPR-like_helical_dom_sf"/>
</dbReference>
<keyword evidence="1" id="KW-0677">Repeat</keyword>
<feature type="repeat" description="TPR" evidence="3">
    <location>
        <begin position="105"/>
        <end position="138"/>
    </location>
</feature>
<dbReference type="PANTHER" id="PTHR45641">
    <property type="entry name" value="TETRATRICOPEPTIDE REPEAT PROTEIN (AFU_ORTHOLOGUE AFUA_6G03870)"/>
    <property type="match status" value="1"/>
</dbReference>
<dbReference type="Pfam" id="PF12770">
    <property type="entry name" value="CHAT"/>
    <property type="match status" value="1"/>
</dbReference>
<evidence type="ECO:0000256" key="4">
    <source>
        <dbReference type="SAM" id="Coils"/>
    </source>
</evidence>
<evidence type="ECO:0000259" key="5">
    <source>
        <dbReference type="Pfam" id="PF12770"/>
    </source>
</evidence>
<dbReference type="InterPro" id="IPR019734">
    <property type="entry name" value="TPR_rpt"/>
</dbReference>
<dbReference type="PANTHER" id="PTHR45641:SF19">
    <property type="entry name" value="NEPHROCYSTIN-3"/>
    <property type="match status" value="1"/>
</dbReference>
<organism evidence="6 7">
    <name type="scientific">Polystyrenella longa</name>
    <dbReference type="NCBI Taxonomy" id="2528007"/>
    <lineage>
        <taxon>Bacteria</taxon>
        <taxon>Pseudomonadati</taxon>
        <taxon>Planctomycetota</taxon>
        <taxon>Planctomycetia</taxon>
        <taxon>Planctomycetales</taxon>
        <taxon>Planctomycetaceae</taxon>
        <taxon>Polystyrenella</taxon>
    </lineage>
</organism>
<evidence type="ECO:0000256" key="2">
    <source>
        <dbReference type="ARBA" id="ARBA00022803"/>
    </source>
</evidence>
<keyword evidence="2 3" id="KW-0802">TPR repeat</keyword>
<evidence type="ECO:0000256" key="1">
    <source>
        <dbReference type="ARBA" id="ARBA00022737"/>
    </source>
</evidence>
<feature type="domain" description="CHAT" evidence="5">
    <location>
        <begin position="606"/>
        <end position="959"/>
    </location>
</feature>
<dbReference type="RefSeq" id="WP_144995293.1">
    <property type="nucleotide sequence ID" value="NZ_CP036281.1"/>
</dbReference>
<dbReference type="SMART" id="SM00028">
    <property type="entry name" value="TPR"/>
    <property type="match status" value="7"/>
</dbReference>
<feature type="repeat" description="TPR" evidence="3">
    <location>
        <begin position="151"/>
        <end position="184"/>
    </location>
</feature>
<gene>
    <name evidence="6" type="ORF">Pla110_18640</name>
</gene>
<dbReference type="Pfam" id="PF13424">
    <property type="entry name" value="TPR_12"/>
    <property type="match status" value="3"/>
</dbReference>
<dbReference type="EMBL" id="CP036281">
    <property type="protein sequence ID" value="QDU80141.1"/>
    <property type="molecule type" value="Genomic_DNA"/>
</dbReference>
<dbReference type="PROSITE" id="PS50005">
    <property type="entry name" value="TPR"/>
    <property type="match status" value="3"/>
</dbReference>
<evidence type="ECO:0000313" key="7">
    <source>
        <dbReference type="Proteomes" id="UP000317178"/>
    </source>
</evidence>